<dbReference type="AlphaFoldDB" id="A0A7G9G4L7"/>
<dbReference type="RefSeq" id="WP_231061051.1">
    <property type="nucleotide sequence ID" value="NZ_CP060634.1"/>
</dbReference>
<dbReference type="KEGG" id="qdo:H9Q78_00820"/>
<reference evidence="1 2" key="1">
    <citation type="submission" date="2020-08" db="EMBL/GenBank/DDBJ databases">
        <authorList>
            <person name="Liu C."/>
            <person name="Sun Q."/>
        </authorList>
    </citation>
    <scope>NUCLEOTIDE SEQUENCE [LARGE SCALE GENOMIC DNA]</scope>
    <source>
        <strain evidence="1 2">NSJ-38</strain>
    </source>
</reference>
<accession>A0A7G9G4L7</accession>
<evidence type="ECO:0000313" key="2">
    <source>
        <dbReference type="Proteomes" id="UP000515823"/>
    </source>
</evidence>
<dbReference type="Proteomes" id="UP000515823">
    <property type="component" value="Chromosome"/>
</dbReference>
<proteinExistence type="predicted"/>
<gene>
    <name evidence="1" type="ORF">H9Q78_00820</name>
</gene>
<name>A0A7G9G4L7_9FIRM</name>
<dbReference type="EMBL" id="CP060634">
    <property type="protein sequence ID" value="QNM05749.1"/>
    <property type="molecule type" value="Genomic_DNA"/>
</dbReference>
<protein>
    <submittedName>
        <fullName evidence="1">Uncharacterized protein</fullName>
    </submittedName>
</protein>
<keyword evidence="2" id="KW-1185">Reference proteome</keyword>
<evidence type="ECO:0000313" key="1">
    <source>
        <dbReference type="EMBL" id="QNM05749.1"/>
    </source>
</evidence>
<sequence>MAWKEKCFRSLMDAKLFLSTAHMERFKELWKVLKKQPFCTKGMCKCLFMAAWDQEHYQFLKDTVDEMIARKDTDTSYMLEKGRVVLDNVALSERELFKLSIRFLEEEGRTPDERFLLKLAHHWVPIADNTLEAGRLLDALE</sequence>
<organism evidence="1 2">
    <name type="scientific">Qiania dongpingensis</name>
    <dbReference type="NCBI Taxonomy" id="2763669"/>
    <lineage>
        <taxon>Bacteria</taxon>
        <taxon>Bacillati</taxon>
        <taxon>Bacillota</taxon>
        <taxon>Clostridia</taxon>
        <taxon>Lachnospirales</taxon>
        <taxon>Lachnospiraceae</taxon>
        <taxon>Qiania</taxon>
    </lineage>
</organism>